<protein>
    <submittedName>
        <fullName evidence="3">Vitellogenin protein 1</fullName>
    </submittedName>
</protein>
<sequence length="608" mass="66823">DPLVSFSPSELQQKPQQIRSGGRMIQASSEDGCLVKPDQVQTFDGVSYQKSVTGCAMTAVRISLGEDNISVLTSQPSKSSSGPQEVKVISTKSGLAINVTGHKIQINGHQMSQQSEDVKDASGKTVAKVSKTGDLVAISVTNKMEIAIKEGNLVMIKLDPRFKNIARGLCGDYNSDAKDDLRGSKDCIYKPSEGTKFSASWVTDESACQEPEMKVQFEELREFQKNCRIGRRQAVSASQDCSNPKPVYPMGIRGDTICVGKSTVIHCDSGCHPTHTRIVPMPSKCWSKATAPSVVRDNLAQGYLTSLPSEHADADHPFLQKSPSSCSPMQMSSRRRTGLESGNCQPVKAYPLRMADQKYCVGKELVNKCPLPCHASSQSQVKLQSKCWSPSLAPQVVKDSIDRGYMEQLPNEAAEVEMQVEHHVDVKCVGAMDSSRQQHQFVEGQQGSGQLSRQQHQFVEGQQGSGQLSRQQHQFVEGQQGSGQLSRQQHQFVEGQRWQQQPSMQATHHQVRAGSDADCIINSAYPVRSDSSLLCVAQQASRVCKADCRAGDTVPTQMQMKCWQQDQAPEQVRQAERQGYTTSPVSQAGKINEELSIQVPRSCYKERD</sequence>
<name>W8FWH7_9CRUS</name>
<dbReference type="AlphaFoldDB" id="W8FWH7"/>
<feature type="region of interest" description="Disordered" evidence="1">
    <location>
        <begin position="452"/>
        <end position="471"/>
    </location>
</feature>
<dbReference type="SMART" id="SM00216">
    <property type="entry name" value="VWD"/>
    <property type="match status" value="1"/>
</dbReference>
<dbReference type="Pfam" id="PF00094">
    <property type="entry name" value="VWD"/>
    <property type="match status" value="1"/>
</dbReference>
<evidence type="ECO:0000259" key="2">
    <source>
        <dbReference type="PROSITE" id="PS51233"/>
    </source>
</evidence>
<reference evidence="3" key="1">
    <citation type="journal article" date="2013" name="Aquat. Toxicol.">
        <title>Vitellogenin is not an appropriate biomarker of feminisation in a Crustacean.</title>
        <authorList>
            <person name="Short S."/>
            <person name="Yang G."/>
            <person name="Kille P."/>
            <person name="Ford A.T."/>
        </authorList>
    </citation>
    <scope>NUCLEOTIDE SEQUENCE</scope>
</reference>
<dbReference type="InterPro" id="IPR001846">
    <property type="entry name" value="VWF_type-D"/>
</dbReference>
<accession>W8FWH7</accession>
<proteinExistence type="evidence at transcript level"/>
<dbReference type="InterPro" id="IPR050733">
    <property type="entry name" value="Vitellogenin/Apolipophorin"/>
</dbReference>
<feature type="region of interest" description="Disordered" evidence="1">
    <location>
        <begin position="1"/>
        <end position="20"/>
    </location>
</feature>
<dbReference type="EMBL" id="KF934402">
    <property type="protein sequence ID" value="AHK05984.1"/>
    <property type="molecule type" value="mRNA"/>
</dbReference>
<evidence type="ECO:0000313" key="3">
    <source>
        <dbReference type="EMBL" id="AHK05984.1"/>
    </source>
</evidence>
<evidence type="ECO:0000256" key="1">
    <source>
        <dbReference type="SAM" id="MobiDB-lite"/>
    </source>
</evidence>
<dbReference type="PROSITE" id="PS51233">
    <property type="entry name" value="VWFD"/>
    <property type="match status" value="1"/>
</dbReference>
<feature type="compositionally biased region" description="Polar residues" evidence="1">
    <location>
        <begin position="1"/>
        <end position="19"/>
    </location>
</feature>
<feature type="non-terminal residue" evidence="3">
    <location>
        <position position="1"/>
    </location>
</feature>
<dbReference type="PANTHER" id="PTHR23345">
    <property type="entry name" value="VITELLOGENIN-RELATED"/>
    <property type="match status" value="1"/>
</dbReference>
<feature type="region of interest" description="Disordered" evidence="1">
    <location>
        <begin position="320"/>
        <end position="340"/>
    </location>
</feature>
<feature type="compositionally biased region" description="Low complexity" evidence="1">
    <location>
        <begin position="322"/>
        <end position="332"/>
    </location>
</feature>
<organism evidence="3">
    <name type="scientific">Chaetogammarus marinus</name>
    <dbReference type="NCBI Taxonomy" id="315579"/>
    <lineage>
        <taxon>Eukaryota</taxon>
        <taxon>Metazoa</taxon>
        <taxon>Ecdysozoa</taxon>
        <taxon>Arthropoda</taxon>
        <taxon>Crustacea</taxon>
        <taxon>Multicrustacea</taxon>
        <taxon>Malacostraca</taxon>
        <taxon>Eumalacostraca</taxon>
        <taxon>Peracarida</taxon>
        <taxon>Amphipoda</taxon>
        <taxon>Senticaudata</taxon>
        <taxon>Gammarida</taxon>
        <taxon>Gammaridira</taxon>
        <taxon>Gammaroidea</taxon>
        <taxon>Gammaridae</taxon>
        <taxon>Chaetogammarus</taxon>
    </lineage>
</organism>
<feature type="domain" description="VWFD" evidence="2">
    <location>
        <begin position="31"/>
        <end position="209"/>
    </location>
</feature>
<dbReference type="GO" id="GO:0005319">
    <property type="term" value="F:lipid transporter activity"/>
    <property type="evidence" value="ECO:0007669"/>
    <property type="project" value="TreeGrafter"/>
</dbReference>
<dbReference type="PANTHER" id="PTHR23345:SF15">
    <property type="entry name" value="VITELLOGENIN 1-RELATED"/>
    <property type="match status" value="1"/>
</dbReference>